<accession>A0A1E8BQ31</accession>
<feature type="transmembrane region" description="Helical" evidence="1">
    <location>
        <begin position="70"/>
        <end position="90"/>
    </location>
</feature>
<proteinExistence type="predicted"/>
<feature type="transmembrane region" description="Helical" evidence="1">
    <location>
        <begin position="122"/>
        <end position="138"/>
    </location>
</feature>
<feature type="transmembrane region" description="Helical" evidence="1">
    <location>
        <begin position="255"/>
        <end position="278"/>
    </location>
</feature>
<dbReference type="AlphaFoldDB" id="A0A1E8BQ31"/>
<name>A0A1E8BQ31_BACMY</name>
<dbReference type="RefSeq" id="WP_002202382.1">
    <property type="nucleotide sequence ID" value="NZ_LXLM01000027.1"/>
</dbReference>
<feature type="transmembrane region" description="Helical" evidence="1">
    <location>
        <begin position="355"/>
        <end position="375"/>
    </location>
</feature>
<dbReference type="Proteomes" id="UP000175835">
    <property type="component" value="Unassembled WGS sequence"/>
</dbReference>
<feature type="transmembrane region" description="Helical" evidence="1">
    <location>
        <begin position="396"/>
        <end position="414"/>
    </location>
</feature>
<dbReference type="EMBL" id="LXLX01000025">
    <property type="protein sequence ID" value="OFD96571.1"/>
    <property type="molecule type" value="Genomic_DNA"/>
</dbReference>
<feature type="transmembrane region" description="Helical" evidence="1">
    <location>
        <begin position="290"/>
        <end position="309"/>
    </location>
</feature>
<evidence type="ECO:0000256" key="1">
    <source>
        <dbReference type="SAM" id="Phobius"/>
    </source>
</evidence>
<sequence>MDINNLIIENMDNPHELERMYRKDPKAFKKSFSQAWAQNPDSQVLGAWYERLHFKETANIEKSSLFQKGFLFMGILAILAGISTRIIFHFVEQEAIAPINLAFGIIPFIAAYFVYNNTPKKSIIYFLAALFLISGFYLNMLPLNYKDSIILAYLHFPIFLWVLVGLAFTGNEYSKGSTRLAYIKFNLEYCILYASMAVSGMVLAALTMQLFRFVDLNIEDFYFSNVVLFGAAALAIVAAYLVSMNLKLAKNITPYIAKIFSPLVLITLLLYLITVIWVGKNPFLDRNFLIVFNGILLGVLAVTIFSIIESDSDEKKNISDYINFALIVLALIIDSVALSAIVFRLSSYGITPNRLAALGVNILIWANLIWIMLSYMRFLQNKSGPSTIQDAVTKYLPVYGFWAAFVIFTFPIIFN</sequence>
<reference evidence="2 3" key="1">
    <citation type="submission" date="2016-05" db="EMBL/GenBank/DDBJ databases">
        <title>Bacillus thuringiensis and Bacillus weihenstephanensis as novel biocontrol agents of wilt causing Verticillium species.</title>
        <authorList>
            <person name="Hollensteiner J."/>
            <person name="Wemheuer F."/>
            <person name="Harting R."/>
            <person name="Kolarzyk A."/>
            <person name="Diaz-Valerio S."/>
            <person name="Poehlein A."/>
            <person name="Brzuszkiewicz E."/>
            <person name="Nesemann K."/>
            <person name="Braus-Stromeyer S."/>
            <person name="Braus G."/>
            <person name="Daniel R."/>
            <person name="Liesegang H."/>
        </authorList>
    </citation>
    <scope>NUCLEOTIDE SEQUENCE [LARGE SCALE GENOMIC DNA]</scope>
    <source>
        <strain evidence="2 3">GOE11</strain>
    </source>
</reference>
<feature type="transmembrane region" description="Helical" evidence="1">
    <location>
        <begin position="222"/>
        <end position="243"/>
    </location>
</feature>
<protein>
    <recommendedName>
        <fullName evidence="4">DUF4153 domain-containing protein</fullName>
    </recommendedName>
</protein>
<keyword evidence="1" id="KW-1133">Transmembrane helix</keyword>
<evidence type="ECO:0000313" key="2">
    <source>
        <dbReference type="EMBL" id="OFD96571.1"/>
    </source>
</evidence>
<comment type="caution">
    <text evidence="2">The sequence shown here is derived from an EMBL/GenBank/DDBJ whole genome shotgun (WGS) entry which is preliminary data.</text>
</comment>
<feature type="transmembrane region" description="Helical" evidence="1">
    <location>
        <begin position="321"/>
        <end position="343"/>
    </location>
</feature>
<dbReference type="PATRIC" id="fig|86662.23.peg.1927"/>
<gene>
    <name evidence="2" type="ORF">BWGOE11_20110</name>
</gene>
<feature type="transmembrane region" description="Helical" evidence="1">
    <location>
        <begin position="150"/>
        <end position="169"/>
    </location>
</feature>
<evidence type="ECO:0000313" key="3">
    <source>
        <dbReference type="Proteomes" id="UP000175835"/>
    </source>
</evidence>
<organism evidence="2 3">
    <name type="scientific">Bacillus mycoides</name>
    <dbReference type="NCBI Taxonomy" id="1405"/>
    <lineage>
        <taxon>Bacteria</taxon>
        <taxon>Bacillati</taxon>
        <taxon>Bacillota</taxon>
        <taxon>Bacilli</taxon>
        <taxon>Bacillales</taxon>
        <taxon>Bacillaceae</taxon>
        <taxon>Bacillus</taxon>
        <taxon>Bacillus cereus group</taxon>
    </lineage>
</organism>
<keyword evidence="1" id="KW-0812">Transmembrane</keyword>
<keyword evidence="1" id="KW-0472">Membrane</keyword>
<feature type="transmembrane region" description="Helical" evidence="1">
    <location>
        <begin position="96"/>
        <end position="115"/>
    </location>
</feature>
<evidence type="ECO:0008006" key="4">
    <source>
        <dbReference type="Google" id="ProtNLM"/>
    </source>
</evidence>
<feature type="transmembrane region" description="Helical" evidence="1">
    <location>
        <begin position="190"/>
        <end position="210"/>
    </location>
</feature>